<sequence>QTELRPGELPEGLRGVGMGLGANGAPLADVASVISTFSRPQQQAINGPRLTSPFVQPMQPSYTNGNSAPSMPTGYSDGRLLNQPVQPTSGMYNSAPAYSTPSLPQQSNPFYNTSSQMIPPTSAAMSTYGSSGQQGLKMDTQMGGYQAAQQAPSYASMGSAYSTGGSGVGSKNILIKNLPMDYTWQIVSDRVQQFGELESVEMVSPGVAKVRFVRIPDAELCQKSLHGTTVEGRTIGVEFL</sequence>
<dbReference type="Pfam" id="PF00076">
    <property type="entry name" value="RRM_1"/>
    <property type="match status" value="1"/>
</dbReference>
<evidence type="ECO:0000313" key="5">
    <source>
        <dbReference type="WBParaSite" id="ACRNAN_scaffold15946.g16225.t1"/>
    </source>
</evidence>
<keyword evidence="4" id="KW-1185">Reference proteome</keyword>
<dbReference type="AlphaFoldDB" id="A0A914CXG8"/>
<keyword evidence="1" id="KW-0694">RNA-binding</keyword>
<dbReference type="SMART" id="SM00360">
    <property type="entry name" value="RRM"/>
    <property type="match status" value="1"/>
</dbReference>
<dbReference type="PROSITE" id="PS50102">
    <property type="entry name" value="RRM"/>
    <property type="match status" value="1"/>
</dbReference>
<dbReference type="WBParaSite" id="ACRNAN_scaffold15946.g16225.t1">
    <property type="protein sequence ID" value="ACRNAN_scaffold15946.g16225.t1"/>
    <property type="gene ID" value="ACRNAN_scaffold15946.g16225"/>
</dbReference>
<evidence type="ECO:0000259" key="3">
    <source>
        <dbReference type="PROSITE" id="PS50102"/>
    </source>
</evidence>
<dbReference type="GO" id="GO:0003723">
    <property type="term" value="F:RNA binding"/>
    <property type="evidence" value="ECO:0007669"/>
    <property type="project" value="UniProtKB-UniRule"/>
</dbReference>
<evidence type="ECO:0000256" key="1">
    <source>
        <dbReference type="PROSITE-ProRule" id="PRU00176"/>
    </source>
</evidence>
<dbReference type="Gene3D" id="3.30.70.330">
    <property type="match status" value="1"/>
</dbReference>
<proteinExistence type="predicted"/>
<dbReference type="InterPro" id="IPR000504">
    <property type="entry name" value="RRM_dom"/>
</dbReference>
<organism evidence="4 5">
    <name type="scientific">Acrobeloides nanus</name>
    <dbReference type="NCBI Taxonomy" id="290746"/>
    <lineage>
        <taxon>Eukaryota</taxon>
        <taxon>Metazoa</taxon>
        <taxon>Ecdysozoa</taxon>
        <taxon>Nematoda</taxon>
        <taxon>Chromadorea</taxon>
        <taxon>Rhabditida</taxon>
        <taxon>Tylenchina</taxon>
        <taxon>Cephalobomorpha</taxon>
        <taxon>Cephaloboidea</taxon>
        <taxon>Cephalobidae</taxon>
        <taxon>Acrobeloides</taxon>
    </lineage>
</organism>
<evidence type="ECO:0000256" key="2">
    <source>
        <dbReference type="SAM" id="MobiDB-lite"/>
    </source>
</evidence>
<dbReference type="InterPro" id="IPR012677">
    <property type="entry name" value="Nucleotide-bd_a/b_plait_sf"/>
</dbReference>
<feature type="domain" description="RRM" evidence="3">
    <location>
        <begin position="171"/>
        <end position="240"/>
    </location>
</feature>
<evidence type="ECO:0000313" key="4">
    <source>
        <dbReference type="Proteomes" id="UP000887540"/>
    </source>
</evidence>
<protein>
    <submittedName>
        <fullName evidence="5">RRM domain-containing protein</fullName>
    </submittedName>
</protein>
<dbReference type="SUPFAM" id="SSF54928">
    <property type="entry name" value="RNA-binding domain, RBD"/>
    <property type="match status" value="1"/>
</dbReference>
<feature type="compositionally biased region" description="Polar residues" evidence="2">
    <location>
        <begin position="58"/>
        <end position="70"/>
    </location>
</feature>
<name>A0A914CXG8_9BILA</name>
<reference evidence="5" key="1">
    <citation type="submission" date="2022-11" db="UniProtKB">
        <authorList>
            <consortium name="WormBaseParasite"/>
        </authorList>
    </citation>
    <scope>IDENTIFICATION</scope>
</reference>
<feature type="compositionally biased region" description="Polar residues" evidence="2">
    <location>
        <begin position="83"/>
        <end position="93"/>
    </location>
</feature>
<feature type="region of interest" description="Disordered" evidence="2">
    <location>
        <begin position="43"/>
        <end position="93"/>
    </location>
</feature>
<dbReference type="CDD" id="cd00590">
    <property type="entry name" value="RRM_SF"/>
    <property type="match status" value="1"/>
</dbReference>
<dbReference type="InterPro" id="IPR035979">
    <property type="entry name" value="RBD_domain_sf"/>
</dbReference>
<accession>A0A914CXG8</accession>
<dbReference type="Proteomes" id="UP000887540">
    <property type="component" value="Unplaced"/>
</dbReference>